<sequence>MVRTWRTPSAALCINCGSDGRRPIGDNQNTLLLDHMLSQIAQEERPRLGGFGLHKGKGSRKYVVVAILHNGHQKHSAVSPIQVGSIHRHKRLAMFDPLNAGWEAPKNLVELATLLVQPVPFVIRPDTQID</sequence>
<reference evidence="1 2" key="1">
    <citation type="journal article" date="2023" name="Plants (Basel)">
        <title>Bridging the Gap: Combining Genomics and Transcriptomics Approaches to Understand Stylosanthes scabra, an Orphan Legume from the Brazilian Caatinga.</title>
        <authorList>
            <person name="Ferreira-Neto J.R.C."/>
            <person name="da Silva M.D."/>
            <person name="Binneck E."/>
            <person name="de Melo N.F."/>
            <person name="da Silva R.H."/>
            <person name="de Melo A.L.T.M."/>
            <person name="Pandolfi V."/>
            <person name="Bustamante F.O."/>
            <person name="Brasileiro-Vidal A.C."/>
            <person name="Benko-Iseppon A.M."/>
        </authorList>
    </citation>
    <scope>NUCLEOTIDE SEQUENCE [LARGE SCALE GENOMIC DNA]</scope>
    <source>
        <tissue evidence="1">Leaves</tissue>
    </source>
</reference>
<dbReference type="EMBL" id="JASCZI010216924">
    <property type="protein sequence ID" value="MED6202797.1"/>
    <property type="molecule type" value="Genomic_DNA"/>
</dbReference>
<accession>A0ABU6XX23</accession>
<evidence type="ECO:0000313" key="2">
    <source>
        <dbReference type="Proteomes" id="UP001341840"/>
    </source>
</evidence>
<keyword evidence="2" id="KW-1185">Reference proteome</keyword>
<evidence type="ECO:0000313" key="1">
    <source>
        <dbReference type="EMBL" id="MED6202797.1"/>
    </source>
</evidence>
<dbReference type="Proteomes" id="UP001341840">
    <property type="component" value="Unassembled WGS sequence"/>
</dbReference>
<feature type="non-terminal residue" evidence="1">
    <location>
        <position position="130"/>
    </location>
</feature>
<organism evidence="1 2">
    <name type="scientific">Stylosanthes scabra</name>
    <dbReference type="NCBI Taxonomy" id="79078"/>
    <lineage>
        <taxon>Eukaryota</taxon>
        <taxon>Viridiplantae</taxon>
        <taxon>Streptophyta</taxon>
        <taxon>Embryophyta</taxon>
        <taxon>Tracheophyta</taxon>
        <taxon>Spermatophyta</taxon>
        <taxon>Magnoliopsida</taxon>
        <taxon>eudicotyledons</taxon>
        <taxon>Gunneridae</taxon>
        <taxon>Pentapetalae</taxon>
        <taxon>rosids</taxon>
        <taxon>fabids</taxon>
        <taxon>Fabales</taxon>
        <taxon>Fabaceae</taxon>
        <taxon>Papilionoideae</taxon>
        <taxon>50 kb inversion clade</taxon>
        <taxon>dalbergioids sensu lato</taxon>
        <taxon>Dalbergieae</taxon>
        <taxon>Pterocarpus clade</taxon>
        <taxon>Stylosanthes</taxon>
    </lineage>
</organism>
<comment type="caution">
    <text evidence="1">The sequence shown here is derived from an EMBL/GenBank/DDBJ whole genome shotgun (WGS) entry which is preliminary data.</text>
</comment>
<proteinExistence type="predicted"/>
<protein>
    <submittedName>
        <fullName evidence="1">Uncharacterized protein</fullName>
    </submittedName>
</protein>
<gene>
    <name evidence="1" type="ORF">PIB30_109212</name>
</gene>
<name>A0ABU6XX23_9FABA</name>